<evidence type="ECO:0000256" key="21">
    <source>
        <dbReference type="PROSITE-ProRule" id="PRU00169"/>
    </source>
</evidence>
<comment type="caution">
    <text evidence="21">Lacks conserved residue(s) required for the propagation of feature annotation.</text>
</comment>
<dbReference type="PROSITE" id="PS50109">
    <property type="entry name" value="HIS_KIN"/>
    <property type="match status" value="1"/>
</dbReference>
<dbReference type="FunFam" id="3.30.565.10:FF:000010">
    <property type="entry name" value="Sensor histidine kinase RcsC"/>
    <property type="match status" value="1"/>
</dbReference>
<dbReference type="EMBL" id="JAMQKB010000012">
    <property type="protein sequence ID" value="MDC3425213.1"/>
    <property type="molecule type" value="Genomic_DNA"/>
</dbReference>
<proteinExistence type="inferred from homology"/>
<evidence type="ECO:0000256" key="10">
    <source>
        <dbReference type="ARBA" id="ARBA00022777"/>
    </source>
</evidence>
<dbReference type="PROSITE" id="PS50113">
    <property type="entry name" value="PAC"/>
    <property type="match status" value="1"/>
</dbReference>
<feature type="domain" description="Response regulatory" evidence="24">
    <location>
        <begin position="522"/>
        <end position="642"/>
    </location>
</feature>
<evidence type="ECO:0000313" key="28">
    <source>
        <dbReference type="EMBL" id="MDC3425213.1"/>
    </source>
</evidence>
<dbReference type="RefSeq" id="WP_272437019.1">
    <property type="nucleotide sequence ID" value="NZ_JAMQKB010000012.1"/>
</dbReference>
<evidence type="ECO:0000256" key="7">
    <source>
        <dbReference type="ARBA" id="ARBA00022679"/>
    </source>
</evidence>
<dbReference type="SUPFAM" id="SSF55785">
    <property type="entry name" value="PYP-like sensor domain (PAS domain)"/>
    <property type="match status" value="2"/>
</dbReference>
<comment type="similarity">
    <text evidence="3">In the N-terminal section; belongs to the phytochrome family.</text>
</comment>
<protein>
    <recommendedName>
        <fullName evidence="19">Circadian input-output histidine kinase CikA</fullName>
        <ecNumber evidence="4">2.7.13.3</ecNumber>
    </recommendedName>
    <alternativeName>
        <fullName evidence="18">Sensor protein FixL</fullName>
    </alternativeName>
    <alternativeName>
        <fullName evidence="17">Sensory/regulatory protein RpfC</fullName>
    </alternativeName>
</protein>
<dbReference type="Pfam" id="PF01627">
    <property type="entry name" value="Hpt"/>
    <property type="match status" value="1"/>
</dbReference>
<dbReference type="InterPro" id="IPR003594">
    <property type="entry name" value="HATPase_dom"/>
</dbReference>
<evidence type="ECO:0000256" key="9">
    <source>
        <dbReference type="ARBA" id="ARBA00022741"/>
    </source>
</evidence>
<dbReference type="PANTHER" id="PTHR45339:SF1">
    <property type="entry name" value="HYBRID SIGNAL TRANSDUCTION HISTIDINE KINASE J"/>
    <property type="match status" value="1"/>
</dbReference>
<dbReference type="InterPro" id="IPR008207">
    <property type="entry name" value="Sig_transdc_His_kin_Hpt_dom"/>
</dbReference>
<name>A0A9X4AP55_9BACI</name>
<dbReference type="SMART" id="SM00091">
    <property type="entry name" value="PAS"/>
    <property type="match status" value="1"/>
</dbReference>
<keyword evidence="10" id="KW-0418">Kinase</keyword>
<dbReference type="GO" id="GO:0006355">
    <property type="term" value="P:regulation of DNA-templated transcription"/>
    <property type="evidence" value="ECO:0007669"/>
    <property type="project" value="InterPro"/>
</dbReference>
<dbReference type="PRINTS" id="PR00344">
    <property type="entry name" value="BCTRLSENSOR"/>
</dbReference>
<feature type="domain" description="PAC" evidence="26">
    <location>
        <begin position="88"/>
        <end position="138"/>
    </location>
</feature>
<evidence type="ECO:0000256" key="12">
    <source>
        <dbReference type="ARBA" id="ARBA00022989"/>
    </source>
</evidence>
<evidence type="ECO:0000256" key="15">
    <source>
        <dbReference type="ARBA" id="ARBA00059827"/>
    </source>
</evidence>
<keyword evidence="13" id="KW-0902">Two-component regulatory system</keyword>
<dbReference type="PANTHER" id="PTHR45339">
    <property type="entry name" value="HYBRID SIGNAL TRANSDUCTION HISTIDINE KINASE J"/>
    <property type="match status" value="1"/>
</dbReference>
<dbReference type="EC" id="2.7.13.3" evidence="4"/>
<keyword evidence="11" id="KW-0067">ATP-binding</keyword>
<dbReference type="InterPro" id="IPR000700">
    <property type="entry name" value="PAS-assoc_C"/>
</dbReference>
<reference evidence="28" key="1">
    <citation type="submission" date="2022-06" db="EMBL/GenBank/DDBJ databases">
        <title>Aquibacillus sp. a new bacterium isolated from soil saline samples.</title>
        <authorList>
            <person name="Galisteo C."/>
            <person name="De La Haba R."/>
            <person name="Sanchez-Porro C."/>
            <person name="Ventosa A."/>
        </authorList>
    </citation>
    <scope>NUCLEOTIDE SEQUENCE</scope>
    <source>
        <strain evidence="28">3ASR75-11</strain>
    </source>
</reference>
<comment type="caution">
    <text evidence="28">The sequence shown here is derived from an EMBL/GenBank/DDBJ whole genome shotgun (WGS) entry which is preliminary data.</text>
</comment>
<dbReference type="GO" id="GO:0005524">
    <property type="term" value="F:ATP binding"/>
    <property type="evidence" value="ECO:0007669"/>
    <property type="project" value="UniProtKB-KW"/>
</dbReference>
<dbReference type="PROSITE" id="PS50894">
    <property type="entry name" value="HPT"/>
    <property type="match status" value="1"/>
</dbReference>
<dbReference type="InterPro" id="IPR036097">
    <property type="entry name" value="HisK_dim/P_sf"/>
</dbReference>
<keyword evidence="29" id="KW-1185">Reference proteome</keyword>
<comment type="function">
    <text evidence="15">Putative oxygen sensor; modulates the activity of FixJ, a transcriptional activator of nitrogen fixation fixK gene. FixL probably acts as a kinase that phosphorylates FixJ.</text>
</comment>
<evidence type="ECO:0000259" key="24">
    <source>
        <dbReference type="PROSITE" id="PS50110"/>
    </source>
</evidence>
<dbReference type="InterPro" id="IPR011006">
    <property type="entry name" value="CheY-like_superfamily"/>
</dbReference>
<dbReference type="SUPFAM" id="SSF55874">
    <property type="entry name" value="ATPase domain of HSP90 chaperone/DNA topoisomerase II/histidine kinase"/>
    <property type="match status" value="1"/>
</dbReference>
<dbReference type="SUPFAM" id="SSF52172">
    <property type="entry name" value="CheY-like"/>
    <property type="match status" value="2"/>
</dbReference>
<evidence type="ECO:0000256" key="22">
    <source>
        <dbReference type="SAM" id="MobiDB-lite"/>
    </source>
</evidence>
<dbReference type="CDD" id="cd00156">
    <property type="entry name" value="REC"/>
    <property type="match status" value="1"/>
</dbReference>
<feature type="modified residue" description="4-aspartylphosphate" evidence="21">
    <location>
        <position position="728"/>
    </location>
</feature>
<dbReference type="Gene3D" id="3.30.450.20">
    <property type="entry name" value="PAS domain"/>
    <property type="match status" value="2"/>
</dbReference>
<dbReference type="CDD" id="cd00082">
    <property type="entry name" value="HisKA"/>
    <property type="match status" value="1"/>
</dbReference>
<dbReference type="Proteomes" id="UP001145050">
    <property type="component" value="Unassembled WGS sequence"/>
</dbReference>
<dbReference type="GO" id="GO:0000155">
    <property type="term" value="F:phosphorelay sensor kinase activity"/>
    <property type="evidence" value="ECO:0007669"/>
    <property type="project" value="InterPro"/>
</dbReference>
<dbReference type="Gene3D" id="1.20.120.160">
    <property type="entry name" value="HPT domain"/>
    <property type="match status" value="1"/>
</dbReference>
<comment type="subcellular location">
    <subcellularLocation>
        <location evidence="2">Cell membrane</location>
        <topology evidence="2">Multi-pass membrane protein</topology>
    </subcellularLocation>
</comment>
<dbReference type="GO" id="GO:0005886">
    <property type="term" value="C:plasma membrane"/>
    <property type="evidence" value="ECO:0007669"/>
    <property type="project" value="UniProtKB-SubCell"/>
</dbReference>
<dbReference type="CDD" id="cd16922">
    <property type="entry name" value="HATPase_EvgS-ArcB-TorS-like"/>
    <property type="match status" value="1"/>
</dbReference>
<feature type="domain" description="HPt" evidence="27">
    <location>
        <begin position="827"/>
        <end position="921"/>
    </location>
</feature>
<sequence length="921" mass="103275">MDKQHYPLSEKEQIAQLVLDNVLDGIITIDKNGMIESLNPAAESIFNYSSNEVIGKNVKILMPEPYKSEHDKYINNYLQSGVAKIIGIGREVVGKRKDGSTFPMDLAVTEFKIGDHMHFVGIVQDITERKATEAKLQQALQDDFRHTVKNLQGLVFKYNKNDHGNFVYTLSEGKLAQDLDMATEKVYNKKPTDIYHQELAERLVTHFTQAYQGLHTNYEMEYLGKSLYISLSPIMENGNVKEVVGSGIDMTDRKRMEEALAEARDQALEASDLKSQFLANMSHEIRTPMNGIIGMTDLLRDTALDEEQQESVNIIHDSAQSLLTIINDILDFSKIEAGKMKIDRVAFSLTSLIEGIAEILLSKARSKELSLLTFIDPAIPKRLVGDPIRLRQILLNLTDNAIKFTDQGSVVIRAVLTKTHSEKVSIHFAVVDTGIGLTSEEERRLFQPFVQADGSTTREYGGTGLGLAISKRFVELMGGEIGLESEKSKGATFWFNLPFNVVKSVAEESLDDANSATLESFHILVADDDPAELEILRQYLSSWRVTISESENGIDALSTLKQKINNGRPFDIAIVSLGKSGMDSSMFAEVIEKDTDLSDTKMILITNTDKDKTKQRLRSGYTTYLHKPVKQTQLRDCIVGLMNQKAKSVTASNPPDAITDTNQSDSPNPTKKQKANSPFILLVEDNPVNQKVARYQLNKLGYTVDTATNGKEAIQKIHQHFYSIVFMDIQMPEMDGIEATKAIREIQGEKRHITIIAMTANAMQTDKERYLQAGMNDYLSKPVTIELLEKILSKWLKKEQNTDDQHTEKNSEAPIDLEKLKSVYGDDNDAIKEFLNVFVTTTPELLDQLQNYLQMQDSKQASKAAHGLKGSSAVVEATQMVSLSNAIEQSAKQNNWSRAEKLFKKLLLSFEEMKSFVEKNL</sequence>
<dbReference type="SMART" id="SM00448">
    <property type="entry name" value="REC"/>
    <property type="match status" value="2"/>
</dbReference>
<feature type="domain" description="Histidine kinase" evidence="23">
    <location>
        <begin position="280"/>
        <end position="501"/>
    </location>
</feature>
<keyword evidence="5" id="KW-1003">Cell membrane</keyword>
<comment type="catalytic activity">
    <reaction evidence="1">
        <text>ATP + protein L-histidine = ADP + protein N-phospho-L-histidine.</text>
        <dbReference type="EC" id="2.7.13.3"/>
    </reaction>
</comment>
<dbReference type="Gene3D" id="3.40.50.2300">
    <property type="match status" value="2"/>
</dbReference>
<evidence type="ECO:0000256" key="6">
    <source>
        <dbReference type="ARBA" id="ARBA00022553"/>
    </source>
</evidence>
<feature type="modified residue" description="Phosphohistidine" evidence="20">
    <location>
        <position position="866"/>
    </location>
</feature>
<dbReference type="InterPro" id="IPR005467">
    <property type="entry name" value="His_kinase_dom"/>
</dbReference>
<organism evidence="28 29">
    <name type="scientific">Terrihalobacillus insolitus</name>
    <dbReference type="NCBI Taxonomy" id="2950438"/>
    <lineage>
        <taxon>Bacteria</taxon>
        <taxon>Bacillati</taxon>
        <taxon>Bacillota</taxon>
        <taxon>Bacilli</taxon>
        <taxon>Bacillales</taxon>
        <taxon>Bacillaceae</taxon>
        <taxon>Terrihalobacillus</taxon>
    </lineage>
</organism>
<dbReference type="Pfam" id="PF02518">
    <property type="entry name" value="HATPase_c"/>
    <property type="match status" value="1"/>
</dbReference>
<evidence type="ECO:0000256" key="1">
    <source>
        <dbReference type="ARBA" id="ARBA00000085"/>
    </source>
</evidence>
<evidence type="ECO:0000256" key="2">
    <source>
        <dbReference type="ARBA" id="ARBA00004651"/>
    </source>
</evidence>
<dbReference type="FunFam" id="3.30.450.20:FF:000060">
    <property type="entry name" value="Sensor protein FixL"/>
    <property type="match status" value="1"/>
</dbReference>
<dbReference type="InterPro" id="IPR036890">
    <property type="entry name" value="HATPase_C_sf"/>
</dbReference>
<evidence type="ECO:0000256" key="3">
    <source>
        <dbReference type="ARBA" id="ARBA00006402"/>
    </source>
</evidence>
<keyword evidence="12" id="KW-1133">Transmembrane helix</keyword>
<dbReference type="CDD" id="cd00088">
    <property type="entry name" value="HPT"/>
    <property type="match status" value="1"/>
</dbReference>
<keyword evidence="8" id="KW-0812">Transmembrane</keyword>
<evidence type="ECO:0000256" key="20">
    <source>
        <dbReference type="PROSITE-ProRule" id="PRU00110"/>
    </source>
</evidence>
<dbReference type="CDD" id="cd00130">
    <property type="entry name" value="PAS"/>
    <property type="match status" value="1"/>
</dbReference>
<evidence type="ECO:0000256" key="16">
    <source>
        <dbReference type="ARBA" id="ARBA00064003"/>
    </source>
</evidence>
<dbReference type="PROSITE" id="PS50112">
    <property type="entry name" value="PAS"/>
    <property type="match status" value="1"/>
</dbReference>
<evidence type="ECO:0000256" key="14">
    <source>
        <dbReference type="ARBA" id="ARBA00023136"/>
    </source>
</evidence>
<dbReference type="InterPro" id="IPR035965">
    <property type="entry name" value="PAS-like_dom_sf"/>
</dbReference>
<dbReference type="PROSITE" id="PS50110">
    <property type="entry name" value="RESPONSE_REGULATORY"/>
    <property type="match status" value="2"/>
</dbReference>
<evidence type="ECO:0000256" key="11">
    <source>
        <dbReference type="ARBA" id="ARBA00022840"/>
    </source>
</evidence>
<dbReference type="InterPro" id="IPR000014">
    <property type="entry name" value="PAS"/>
</dbReference>
<dbReference type="InterPro" id="IPR013767">
    <property type="entry name" value="PAS_fold"/>
</dbReference>
<dbReference type="AlphaFoldDB" id="A0A9X4AP55"/>
<feature type="compositionally biased region" description="Polar residues" evidence="22">
    <location>
        <begin position="648"/>
        <end position="670"/>
    </location>
</feature>
<dbReference type="InterPro" id="IPR036641">
    <property type="entry name" value="HPT_dom_sf"/>
</dbReference>
<evidence type="ECO:0000256" key="5">
    <source>
        <dbReference type="ARBA" id="ARBA00022475"/>
    </source>
</evidence>
<evidence type="ECO:0000256" key="17">
    <source>
        <dbReference type="ARBA" id="ARBA00068150"/>
    </source>
</evidence>
<evidence type="ECO:0000259" key="25">
    <source>
        <dbReference type="PROSITE" id="PS50112"/>
    </source>
</evidence>
<evidence type="ECO:0000256" key="8">
    <source>
        <dbReference type="ARBA" id="ARBA00022692"/>
    </source>
</evidence>
<feature type="region of interest" description="Disordered" evidence="22">
    <location>
        <begin position="648"/>
        <end position="676"/>
    </location>
</feature>
<evidence type="ECO:0000259" key="23">
    <source>
        <dbReference type="PROSITE" id="PS50109"/>
    </source>
</evidence>
<evidence type="ECO:0000313" key="29">
    <source>
        <dbReference type="Proteomes" id="UP001145050"/>
    </source>
</evidence>
<dbReference type="SMART" id="SM00387">
    <property type="entry name" value="HATPase_c"/>
    <property type="match status" value="1"/>
</dbReference>
<evidence type="ECO:0000256" key="19">
    <source>
        <dbReference type="ARBA" id="ARBA00074306"/>
    </source>
</evidence>
<keyword evidence="6 21" id="KW-0597">Phosphoprotein</keyword>
<keyword evidence="9" id="KW-0547">Nucleotide-binding</keyword>
<keyword evidence="7" id="KW-0808">Transferase</keyword>
<dbReference type="InterPro" id="IPR001789">
    <property type="entry name" value="Sig_transdc_resp-reg_receiver"/>
</dbReference>
<dbReference type="Pfam" id="PF00989">
    <property type="entry name" value="PAS"/>
    <property type="match status" value="1"/>
</dbReference>
<dbReference type="Pfam" id="PF00512">
    <property type="entry name" value="HisKA"/>
    <property type="match status" value="1"/>
</dbReference>
<keyword evidence="14" id="KW-0472">Membrane</keyword>
<dbReference type="Gene3D" id="1.10.287.130">
    <property type="match status" value="1"/>
</dbReference>
<dbReference type="InterPro" id="IPR004358">
    <property type="entry name" value="Sig_transdc_His_kin-like_C"/>
</dbReference>
<evidence type="ECO:0000259" key="26">
    <source>
        <dbReference type="PROSITE" id="PS50113"/>
    </source>
</evidence>
<feature type="domain" description="Response regulatory" evidence="24">
    <location>
        <begin position="679"/>
        <end position="796"/>
    </location>
</feature>
<dbReference type="SUPFAM" id="SSF47226">
    <property type="entry name" value="Histidine-containing phosphotransfer domain, HPT domain"/>
    <property type="match status" value="1"/>
</dbReference>
<dbReference type="Gene3D" id="3.30.565.10">
    <property type="entry name" value="Histidine kinase-like ATPase, C-terminal domain"/>
    <property type="match status" value="1"/>
</dbReference>
<dbReference type="SUPFAM" id="SSF47384">
    <property type="entry name" value="Homodimeric domain of signal transducing histidine kinase"/>
    <property type="match status" value="1"/>
</dbReference>
<feature type="domain" description="PAS" evidence="25">
    <location>
        <begin position="11"/>
        <end position="81"/>
    </location>
</feature>
<dbReference type="SMART" id="SM00388">
    <property type="entry name" value="HisKA"/>
    <property type="match status" value="1"/>
</dbReference>
<evidence type="ECO:0000256" key="13">
    <source>
        <dbReference type="ARBA" id="ARBA00023012"/>
    </source>
</evidence>
<dbReference type="NCBIfam" id="TIGR00229">
    <property type="entry name" value="sensory_box"/>
    <property type="match status" value="1"/>
</dbReference>
<evidence type="ECO:0000259" key="27">
    <source>
        <dbReference type="PROSITE" id="PS50894"/>
    </source>
</evidence>
<gene>
    <name evidence="28" type="ORF">NC797_11935</name>
</gene>
<accession>A0A9X4AP55</accession>
<dbReference type="Pfam" id="PF00072">
    <property type="entry name" value="Response_reg"/>
    <property type="match status" value="2"/>
</dbReference>
<dbReference type="SMART" id="SM00073">
    <property type="entry name" value="HPT"/>
    <property type="match status" value="1"/>
</dbReference>
<evidence type="ECO:0000256" key="18">
    <source>
        <dbReference type="ARBA" id="ARBA00070616"/>
    </source>
</evidence>
<evidence type="ECO:0000256" key="4">
    <source>
        <dbReference type="ARBA" id="ARBA00012438"/>
    </source>
</evidence>
<dbReference type="InterPro" id="IPR001610">
    <property type="entry name" value="PAC"/>
</dbReference>
<dbReference type="SMART" id="SM00086">
    <property type="entry name" value="PAC"/>
    <property type="match status" value="2"/>
</dbReference>
<dbReference type="InterPro" id="IPR003661">
    <property type="entry name" value="HisK_dim/P_dom"/>
</dbReference>
<dbReference type="CDD" id="cd17546">
    <property type="entry name" value="REC_hyHK_CKI1_RcsC-like"/>
    <property type="match status" value="1"/>
</dbReference>
<comment type="subunit">
    <text evidence="16">At low DSF concentrations, interacts with RpfF.</text>
</comment>
<dbReference type="FunFam" id="1.10.287.130:FF:000002">
    <property type="entry name" value="Two-component osmosensing histidine kinase"/>
    <property type="match status" value="1"/>
</dbReference>